<organism evidence="1 2">
    <name type="scientific">Chitinasiproducens palmae</name>
    <dbReference type="NCBI Taxonomy" id="1770053"/>
    <lineage>
        <taxon>Bacteria</taxon>
        <taxon>Pseudomonadati</taxon>
        <taxon>Pseudomonadota</taxon>
        <taxon>Betaproteobacteria</taxon>
        <taxon>Burkholderiales</taxon>
        <taxon>Burkholderiaceae</taxon>
        <taxon>Chitinasiproducens</taxon>
    </lineage>
</organism>
<accession>A0A1H2PSN7</accession>
<evidence type="ECO:0000313" key="1">
    <source>
        <dbReference type="EMBL" id="SDV49170.1"/>
    </source>
</evidence>
<protein>
    <submittedName>
        <fullName evidence="1">Uncharacterized protein</fullName>
    </submittedName>
</protein>
<keyword evidence="2" id="KW-1185">Reference proteome</keyword>
<dbReference type="AlphaFoldDB" id="A0A1H2PSN7"/>
<evidence type="ECO:0000313" key="2">
    <source>
        <dbReference type="Proteomes" id="UP000243719"/>
    </source>
</evidence>
<dbReference type="RefSeq" id="WP_091908900.1">
    <property type="nucleotide sequence ID" value="NZ_FNLO01000007.1"/>
</dbReference>
<gene>
    <name evidence="1" type="ORF">SAMN05216551_107124</name>
</gene>
<dbReference type="STRING" id="1770053.SAMN05216551_107124"/>
<dbReference type="EMBL" id="FNLO01000007">
    <property type="protein sequence ID" value="SDV49170.1"/>
    <property type="molecule type" value="Genomic_DNA"/>
</dbReference>
<dbReference type="Proteomes" id="UP000243719">
    <property type="component" value="Unassembled WGS sequence"/>
</dbReference>
<proteinExistence type="predicted"/>
<reference evidence="2" key="1">
    <citation type="submission" date="2016-09" db="EMBL/GenBank/DDBJ databases">
        <authorList>
            <person name="Varghese N."/>
            <person name="Submissions S."/>
        </authorList>
    </citation>
    <scope>NUCLEOTIDE SEQUENCE [LARGE SCALE GENOMIC DNA]</scope>
    <source>
        <strain evidence="2">JS23</strain>
    </source>
</reference>
<sequence length="107" mass="11031">MAYSPPTTFVDVTPTNGGSTTIPVSDGGTPLTLCLKHTSVLLTHTFVWPADAPDGQKVEIACPVAITTVAHSLATGAAAMGMITSMVAGAGGTYRFRGSNKTWYKVS</sequence>
<name>A0A1H2PSN7_9BURK</name>